<feature type="region of interest" description="Disordered" evidence="1">
    <location>
        <begin position="196"/>
        <end position="315"/>
    </location>
</feature>
<name>A0ABP0GY77_CLALP</name>
<evidence type="ECO:0000313" key="4">
    <source>
        <dbReference type="Proteomes" id="UP001642483"/>
    </source>
</evidence>
<dbReference type="Proteomes" id="UP001642483">
    <property type="component" value="Unassembled WGS sequence"/>
</dbReference>
<feature type="region of interest" description="Disordered" evidence="1">
    <location>
        <begin position="43"/>
        <end position="147"/>
    </location>
</feature>
<feature type="region of interest" description="Disordered" evidence="1">
    <location>
        <begin position="386"/>
        <end position="440"/>
    </location>
</feature>
<keyword evidence="2" id="KW-1133">Transmembrane helix</keyword>
<sequence length="440" mass="48529">MFAPVVIIFVSAFSLVFLLILCLGHKKKQPKITTIGYSSRTDIHSESDEAKGANEVSKPSQTQAATENGKNEWRPHSISQSSRELPQLPPVVQETNQRSSADGINAESNESSVAGTPGHSSPKGRRLPTPPPDISENMEAVNVQDDDDMYAKVDDAKKKKMFRMKIKTLEIPEGSGDSSFYAKVNDNVDTEDTDLYAQVDDKTLQGTEQKNEDKESDDDDFPGTSKHLSMDQNSPDKYSRPEYATIDKLKKVSLKRKPAVSDEPPAPPIPERNFDAEDELEDPSVSMPEIPENQSTLSDNDKQGPMYDKLNVRESLDHIRMRKEADQGRYANMSAINAAEASANTDVYAQIDEVNPESLYESVSRAGSADGTFIPSHSNAAYSVIGELPPSSNLPPIQLNGTNNVDQPVRPRSLGADLQTRPPRQHHYEQIERPSMSSSS</sequence>
<gene>
    <name evidence="3" type="ORF">CVLEPA_LOCUS30029</name>
</gene>
<evidence type="ECO:0000313" key="3">
    <source>
        <dbReference type="EMBL" id="CAK8696696.1"/>
    </source>
</evidence>
<comment type="caution">
    <text evidence="3">The sequence shown here is derived from an EMBL/GenBank/DDBJ whole genome shotgun (WGS) entry which is preliminary data.</text>
</comment>
<proteinExistence type="predicted"/>
<dbReference type="EMBL" id="CAWYQH010000163">
    <property type="protein sequence ID" value="CAK8696696.1"/>
    <property type="molecule type" value="Genomic_DNA"/>
</dbReference>
<feature type="compositionally biased region" description="Polar residues" evidence="1">
    <location>
        <begin position="226"/>
        <end position="236"/>
    </location>
</feature>
<feature type="transmembrane region" description="Helical" evidence="2">
    <location>
        <begin position="6"/>
        <end position="24"/>
    </location>
</feature>
<feature type="compositionally biased region" description="Basic and acidic residues" evidence="1">
    <location>
        <begin position="199"/>
        <end position="213"/>
    </location>
</feature>
<feature type="compositionally biased region" description="Basic and acidic residues" evidence="1">
    <location>
        <begin position="237"/>
        <end position="250"/>
    </location>
</feature>
<keyword evidence="2" id="KW-0472">Membrane</keyword>
<feature type="compositionally biased region" description="Polar residues" evidence="1">
    <location>
        <begin position="390"/>
        <end position="406"/>
    </location>
</feature>
<protein>
    <submittedName>
        <fullName evidence="3">Uncharacterized protein</fullName>
    </submittedName>
</protein>
<evidence type="ECO:0000256" key="1">
    <source>
        <dbReference type="SAM" id="MobiDB-lite"/>
    </source>
</evidence>
<keyword evidence="2" id="KW-0812">Transmembrane</keyword>
<accession>A0ABP0GY77</accession>
<evidence type="ECO:0000256" key="2">
    <source>
        <dbReference type="SAM" id="Phobius"/>
    </source>
</evidence>
<feature type="compositionally biased region" description="Basic and acidic residues" evidence="1">
    <location>
        <begin position="43"/>
        <end position="52"/>
    </location>
</feature>
<reference evidence="3 4" key="1">
    <citation type="submission" date="2024-02" db="EMBL/GenBank/DDBJ databases">
        <authorList>
            <person name="Daric V."/>
            <person name="Darras S."/>
        </authorList>
    </citation>
    <scope>NUCLEOTIDE SEQUENCE [LARGE SCALE GENOMIC DNA]</scope>
</reference>
<organism evidence="3 4">
    <name type="scientific">Clavelina lepadiformis</name>
    <name type="common">Light-bulb sea squirt</name>
    <name type="synonym">Ascidia lepadiformis</name>
    <dbReference type="NCBI Taxonomy" id="159417"/>
    <lineage>
        <taxon>Eukaryota</taxon>
        <taxon>Metazoa</taxon>
        <taxon>Chordata</taxon>
        <taxon>Tunicata</taxon>
        <taxon>Ascidiacea</taxon>
        <taxon>Aplousobranchia</taxon>
        <taxon>Clavelinidae</taxon>
        <taxon>Clavelina</taxon>
    </lineage>
</organism>
<feature type="compositionally biased region" description="Polar residues" evidence="1">
    <location>
        <begin position="57"/>
        <end position="68"/>
    </location>
</feature>
<keyword evidence="4" id="KW-1185">Reference proteome</keyword>
<feature type="compositionally biased region" description="Polar residues" evidence="1">
    <location>
        <begin position="93"/>
        <end position="114"/>
    </location>
</feature>